<dbReference type="EMBL" id="CAADEX010000006">
    <property type="protein sequence ID" value="VFJ43678.1"/>
    <property type="molecule type" value="Genomic_DNA"/>
</dbReference>
<proteinExistence type="predicted"/>
<reference evidence="1" key="1">
    <citation type="submission" date="2019-02" db="EMBL/GenBank/DDBJ databases">
        <authorList>
            <person name="Gruber-Vodicka R. H."/>
            <person name="Seah K. B. B."/>
        </authorList>
    </citation>
    <scope>NUCLEOTIDE SEQUENCE</scope>
    <source>
        <strain evidence="1">BECK_DK47</strain>
    </source>
</reference>
<dbReference type="AlphaFoldDB" id="A0A450RX58"/>
<sequence length="123" mass="13898">MNFVFHPEAEEELDAAIEYYEEREPGLGHDLAVEVYAIPPRNLTQLRECLGLVGGRLRSCENSWGVACHPWPLGPANPWRDDGTGEFSRTRLNIAYHIIPAGMPGPSARDGYRVWLRLRRATP</sequence>
<gene>
    <name evidence="1" type="ORF">BECKDK2373B_GA0170837_100622</name>
</gene>
<accession>A0A450RX58</accession>
<name>A0A450RX58_9GAMM</name>
<protein>
    <submittedName>
        <fullName evidence="1">Uncharacterized protein</fullName>
    </submittedName>
</protein>
<organism evidence="1">
    <name type="scientific">Candidatus Kentrum sp. DK</name>
    <dbReference type="NCBI Taxonomy" id="2126562"/>
    <lineage>
        <taxon>Bacteria</taxon>
        <taxon>Pseudomonadati</taxon>
        <taxon>Pseudomonadota</taxon>
        <taxon>Gammaproteobacteria</taxon>
        <taxon>Candidatus Kentrum</taxon>
    </lineage>
</organism>
<evidence type="ECO:0000313" key="1">
    <source>
        <dbReference type="EMBL" id="VFJ43678.1"/>
    </source>
</evidence>